<reference evidence="2 3" key="1">
    <citation type="journal article" date="2016" name="DNA Res.">
        <title>The draft genome of MD-2 pineapple using hybrid error correction of long reads.</title>
        <authorList>
            <person name="Redwan R.M."/>
            <person name="Saidin A."/>
            <person name="Kumar S.V."/>
        </authorList>
    </citation>
    <scope>NUCLEOTIDE SEQUENCE [LARGE SCALE GENOMIC DNA]</scope>
    <source>
        <strain evidence="3">cv. MD2</strain>
        <tissue evidence="2">Leaf</tissue>
    </source>
</reference>
<comment type="caution">
    <text evidence="2">The sequence shown here is derived from an EMBL/GenBank/DDBJ whole genome shotgun (WGS) entry which is preliminary data.</text>
</comment>
<gene>
    <name evidence="2" type="ORF">ACMD2_05242</name>
</gene>
<protein>
    <submittedName>
        <fullName evidence="2">Uncharacterized protein</fullName>
    </submittedName>
</protein>
<evidence type="ECO:0000313" key="2">
    <source>
        <dbReference type="EMBL" id="OAY82078.1"/>
    </source>
</evidence>
<feature type="compositionally biased region" description="Basic residues" evidence="1">
    <location>
        <begin position="94"/>
        <end position="128"/>
    </location>
</feature>
<dbReference type="EMBL" id="LSRQ01000554">
    <property type="protein sequence ID" value="OAY82078.1"/>
    <property type="molecule type" value="Genomic_DNA"/>
</dbReference>
<feature type="non-terminal residue" evidence="2">
    <location>
        <position position="1"/>
    </location>
</feature>
<sequence length="128" mass="13972">TQAELVLQPLRLAFESKNIKLVELALDCLHSFKNSSASSSPAVKARNVWPGGYSTKREEVTDGEEVGIEAAKNMKKNSPVKVPESSLTNSRGSLTKKRGVGRPAKGRQRGGRGSRQGSPKKRRKRSRS</sequence>
<evidence type="ECO:0000256" key="1">
    <source>
        <dbReference type="SAM" id="MobiDB-lite"/>
    </source>
</evidence>
<proteinExistence type="predicted"/>
<evidence type="ECO:0000313" key="3">
    <source>
        <dbReference type="Proteomes" id="UP000092600"/>
    </source>
</evidence>
<dbReference type="AlphaFoldDB" id="A0A199VYK7"/>
<organism evidence="2 3">
    <name type="scientific">Ananas comosus</name>
    <name type="common">Pineapple</name>
    <name type="synonym">Ananas ananas</name>
    <dbReference type="NCBI Taxonomy" id="4615"/>
    <lineage>
        <taxon>Eukaryota</taxon>
        <taxon>Viridiplantae</taxon>
        <taxon>Streptophyta</taxon>
        <taxon>Embryophyta</taxon>
        <taxon>Tracheophyta</taxon>
        <taxon>Spermatophyta</taxon>
        <taxon>Magnoliopsida</taxon>
        <taxon>Liliopsida</taxon>
        <taxon>Poales</taxon>
        <taxon>Bromeliaceae</taxon>
        <taxon>Bromelioideae</taxon>
        <taxon>Ananas</taxon>
    </lineage>
</organism>
<dbReference type="Proteomes" id="UP000092600">
    <property type="component" value="Unassembled WGS sequence"/>
</dbReference>
<dbReference type="STRING" id="4615.A0A199VYK7"/>
<accession>A0A199VYK7</accession>
<name>A0A199VYK7_ANACO</name>
<feature type="region of interest" description="Disordered" evidence="1">
    <location>
        <begin position="34"/>
        <end position="128"/>
    </location>
</feature>